<evidence type="ECO:0000313" key="2">
    <source>
        <dbReference type="EMBL" id="SPD07902.1"/>
    </source>
</evidence>
<organism evidence="2">
    <name type="scientific">Fagus sylvatica</name>
    <name type="common">Beechnut</name>
    <dbReference type="NCBI Taxonomy" id="28930"/>
    <lineage>
        <taxon>Eukaryota</taxon>
        <taxon>Viridiplantae</taxon>
        <taxon>Streptophyta</taxon>
        <taxon>Embryophyta</taxon>
        <taxon>Tracheophyta</taxon>
        <taxon>Spermatophyta</taxon>
        <taxon>Magnoliopsida</taxon>
        <taxon>eudicotyledons</taxon>
        <taxon>Gunneridae</taxon>
        <taxon>Pentapetalae</taxon>
        <taxon>rosids</taxon>
        <taxon>fabids</taxon>
        <taxon>Fagales</taxon>
        <taxon>Fagaceae</taxon>
        <taxon>Fagus</taxon>
    </lineage>
</organism>
<dbReference type="AlphaFoldDB" id="A0A2N9H723"/>
<accession>A0A2N9H723</accession>
<sequence>MVQVTQPSTRPPLPSKSLSHSSVPGSMASRITTNSGTPRSPFTSLTSSPSASMRYASPLSPSISMKSSHALYTSASQCFYSDSMCCASVVVDGAEKLWIGAVQF</sequence>
<feature type="region of interest" description="Disordered" evidence="1">
    <location>
        <begin position="1"/>
        <end position="56"/>
    </location>
</feature>
<name>A0A2N9H723_FAGSY</name>
<feature type="compositionally biased region" description="Polar residues" evidence="1">
    <location>
        <begin position="29"/>
        <end position="51"/>
    </location>
</feature>
<dbReference type="EMBL" id="OIVN01002979">
    <property type="protein sequence ID" value="SPD07902.1"/>
    <property type="molecule type" value="Genomic_DNA"/>
</dbReference>
<feature type="compositionally biased region" description="Low complexity" evidence="1">
    <location>
        <begin position="15"/>
        <end position="26"/>
    </location>
</feature>
<evidence type="ECO:0000256" key="1">
    <source>
        <dbReference type="SAM" id="MobiDB-lite"/>
    </source>
</evidence>
<reference evidence="2" key="1">
    <citation type="submission" date="2018-02" db="EMBL/GenBank/DDBJ databases">
        <authorList>
            <person name="Cohen D.B."/>
            <person name="Kent A.D."/>
        </authorList>
    </citation>
    <scope>NUCLEOTIDE SEQUENCE</scope>
</reference>
<proteinExistence type="predicted"/>
<protein>
    <submittedName>
        <fullName evidence="2">Uncharacterized protein</fullName>
    </submittedName>
</protein>
<gene>
    <name evidence="2" type="ORF">FSB_LOCUS35784</name>
</gene>